<evidence type="ECO:0000313" key="6">
    <source>
        <dbReference type="EMBL" id="WJJ55347.1"/>
    </source>
</evidence>
<dbReference type="GO" id="GO:0016998">
    <property type="term" value="P:cell wall macromolecule catabolic process"/>
    <property type="evidence" value="ECO:0007669"/>
    <property type="project" value="InterPro"/>
</dbReference>
<dbReference type="GO" id="GO:0003796">
    <property type="term" value="F:lysozyme activity"/>
    <property type="evidence" value="ECO:0007669"/>
    <property type="project" value="UniProtKB-EC"/>
</dbReference>
<dbReference type="GO" id="GO:0009253">
    <property type="term" value="P:peptidoglycan catabolic process"/>
    <property type="evidence" value="ECO:0007669"/>
    <property type="project" value="InterPro"/>
</dbReference>
<dbReference type="SUPFAM" id="SSF51445">
    <property type="entry name" value="(Trans)glycosidases"/>
    <property type="match status" value="1"/>
</dbReference>
<evidence type="ECO:0000256" key="5">
    <source>
        <dbReference type="ARBA" id="ARBA00023295"/>
    </source>
</evidence>
<keyword evidence="4" id="KW-0378">Hydrolase</keyword>
<dbReference type="Pfam" id="PF01183">
    <property type="entry name" value="Glyco_hydro_25"/>
    <property type="match status" value="1"/>
</dbReference>
<dbReference type="GO" id="GO:0016052">
    <property type="term" value="P:carbohydrate catabolic process"/>
    <property type="evidence" value="ECO:0007669"/>
    <property type="project" value="TreeGrafter"/>
</dbReference>
<dbReference type="PROSITE" id="PS51904">
    <property type="entry name" value="GLYCOSYL_HYDROL_F25_2"/>
    <property type="match status" value="1"/>
</dbReference>
<comment type="similarity">
    <text evidence="2">Belongs to the glycosyl hydrolase 25 family.</text>
</comment>
<dbReference type="InterPro" id="IPR018077">
    <property type="entry name" value="Glyco_hydro_fam25_subgr"/>
</dbReference>
<sequence>MNFIDVSHYQGTVNMAKVHSAGIKDIGIKVSEGLTIIDPSWQTYYKDAEANGMNTMLYHFGHPSEDPIKQAEFFYNTAKALGLGELPMILDIETNDNNTKIDVDSWSIQFLDHLLSISNHDVGVYSSEWFATTYLPKTLAKYSFHWIAKYSTVAPTLKYAIWQKSQTGHVDGINTPVDIDEGVDSLLADAVTQTEETLFNVVVKDSVYSAFLVNGTTYVLWTALNEYGTPHTYKGNGLMTVNGVDVQGVVYQGDTYLPWTALAENIKPTAVKFLFTV</sequence>
<dbReference type="EMBL" id="OQ846916">
    <property type="protein sequence ID" value="WJJ55347.1"/>
    <property type="molecule type" value="Genomic_DNA"/>
</dbReference>
<evidence type="ECO:0000256" key="2">
    <source>
        <dbReference type="ARBA" id="ARBA00010646"/>
    </source>
</evidence>
<dbReference type="PANTHER" id="PTHR34135">
    <property type="entry name" value="LYSOZYME"/>
    <property type="match status" value="1"/>
</dbReference>
<dbReference type="InterPro" id="IPR017853">
    <property type="entry name" value="GH"/>
</dbReference>
<dbReference type="Gene3D" id="3.20.20.80">
    <property type="entry name" value="Glycosidases"/>
    <property type="match status" value="1"/>
</dbReference>
<dbReference type="InterPro" id="IPR002053">
    <property type="entry name" value="Glyco_hydro_25"/>
</dbReference>
<comment type="catalytic activity">
    <reaction evidence="1">
        <text>Hydrolysis of (1-&gt;4)-beta-linkages between N-acetylmuramic acid and N-acetyl-D-glucosamine residues in a peptidoglycan and between N-acetyl-D-glucosamine residues in chitodextrins.</text>
        <dbReference type="EC" id="3.2.1.17"/>
    </reaction>
</comment>
<name>A0AAT9V7N8_9CAUD</name>
<evidence type="ECO:0000256" key="3">
    <source>
        <dbReference type="ARBA" id="ARBA00012732"/>
    </source>
</evidence>
<evidence type="ECO:0000256" key="1">
    <source>
        <dbReference type="ARBA" id="ARBA00000632"/>
    </source>
</evidence>
<dbReference type="EC" id="3.2.1.17" evidence="3"/>
<reference evidence="6" key="1">
    <citation type="submission" date="2023-04" db="EMBL/GenBank/DDBJ databases">
        <title>Characterization and genome study of newly isolated Alicyclobacillus-specific phaga.</title>
        <authorList>
            <person name="Shymialevich D."/>
            <person name="Wojcicki M."/>
            <person name="Srednicka P."/>
            <person name="Swider O."/>
        </authorList>
    </citation>
    <scope>NUCLEOTIDE SEQUENCE</scope>
</reference>
<evidence type="ECO:0000256" key="4">
    <source>
        <dbReference type="ARBA" id="ARBA00022801"/>
    </source>
</evidence>
<dbReference type="PANTHER" id="PTHR34135:SF2">
    <property type="entry name" value="LYSOZYME"/>
    <property type="match status" value="1"/>
</dbReference>
<proteinExistence type="inferred from homology"/>
<protein>
    <recommendedName>
        <fullName evidence="3">lysozyme</fullName>
        <ecNumber evidence="3">3.2.1.17</ecNumber>
    </recommendedName>
</protein>
<accession>A0AAT9V7N8</accession>
<gene>
    <name evidence="6" type="ORF">QB910_000103</name>
</gene>
<dbReference type="SMART" id="SM00641">
    <property type="entry name" value="Glyco_25"/>
    <property type="match status" value="1"/>
</dbReference>
<organism evidence="6">
    <name type="scientific">Alicyclobacillus phage KKP_3916</name>
    <dbReference type="NCBI Taxonomy" id="3040651"/>
    <lineage>
        <taxon>Viruses</taxon>
        <taxon>Duplodnaviria</taxon>
        <taxon>Heunggongvirae</taxon>
        <taxon>Uroviricota</taxon>
        <taxon>Caudoviricetes</taxon>
    </lineage>
</organism>
<keyword evidence="5" id="KW-0326">Glycosidase</keyword>